<sequence length="100" mass="11173">MSSWYFLMNENLANLGITSFFGPPLSYDTICGSSRPLHLVIGDNKPSHLHNQSCGCSLFLHFWRGHQHASFVSQVCVRFENQCPVCLDTSVQLVVRGPSC</sequence>
<organism evidence="1 2">
    <name type="scientific">Rhynchophorus ferrugineus</name>
    <name type="common">Red palm weevil</name>
    <name type="synonym">Curculio ferrugineus</name>
    <dbReference type="NCBI Taxonomy" id="354439"/>
    <lineage>
        <taxon>Eukaryota</taxon>
        <taxon>Metazoa</taxon>
        <taxon>Ecdysozoa</taxon>
        <taxon>Arthropoda</taxon>
        <taxon>Hexapoda</taxon>
        <taxon>Insecta</taxon>
        <taxon>Pterygota</taxon>
        <taxon>Neoptera</taxon>
        <taxon>Endopterygota</taxon>
        <taxon>Coleoptera</taxon>
        <taxon>Polyphaga</taxon>
        <taxon>Cucujiformia</taxon>
        <taxon>Curculionidae</taxon>
        <taxon>Dryophthorinae</taxon>
        <taxon>Rhynchophorus</taxon>
    </lineage>
</organism>
<reference evidence="1" key="1">
    <citation type="submission" date="2020-08" db="EMBL/GenBank/DDBJ databases">
        <title>Genome sequencing and assembly of the red palm weevil Rhynchophorus ferrugineus.</title>
        <authorList>
            <person name="Dias G.B."/>
            <person name="Bergman C.M."/>
            <person name="Manee M."/>
        </authorList>
    </citation>
    <scope>NUCLEOTIDE SEQUENCE</scope>
    <source>
        <strain evidence="1">AA-2017</strain>
        <tissue evidence="1">Whole larva</tissue>
    </source>
</reference>
<dbReference type="Proteomes" id="UP000625711">
    <property type="component" value="Unassembled WGS sequence"/>
</dbReference>
<accession>A0A834MB22</accession>
<dbReference type="EMBL" id="JAACXV010000401">
    <property type="protein sequence ID" value="KAF7278396.1"/>
    <property type="molecule type" value="Genomic_DNA"/>
</dbReference>
<keyword evidence="2" id="KW-1185">Reference proteome</keyword>
<protein>
    <submittedName>
        <fullName evidence="1">Uncharacterized protein</fullName>
    </submittedName>
</protein>
<proteinExistence type="predicted"/>
<comment type="caution">
    <text evidence="1">The sequence shown here is derived from an EMBL/GenBank/DDBJ whole genome shotgun (WGS) entry which is preliminary data.</text>
</comment>
<dbReference type="AlphaFoldDB" id="A0A834MB22"/>
<evidence type="ECO:0000313" key="1">
    <source>
        <dbReference type="EMBL" id="KAF7278396.1"/>
    </source>
</evidence>
<gene>
    <name evidence="1" type="ORF">GWI33_008434</name>
</gene>
<evidence type="ECO:0000313" key="2">
    <source>
        <dbReference type="Proteomes" id="UP000625711"/>
    </source>
</evidence>
<name>A0A834MB22_RHYFE</name>